<reference evidence="2 3" key="1">
    <citation type="journal article" date="2012" name="J. Bacteriol.">
        <title>Genome sequence of the pathogenic Herbaspirillum seropedicae strain Os34, isolated from rice roots.</title>
        <authorList>
            <person name="Ye W."/>
            <person name="Ye S."/>
            <person name="Liu J."/>
            <person name="Chang S."/>
            <person name="Chen M."/>
            <person name="Zhu B."/>
            <person name="Guo L."/>
            <person name="An Q."/>
        </authorList>
    </citation>
    <scope>NUCLEOTIDE SEQUENCE [LARGE SCALE GENOMIC DNA]</scope>
    <source>
        <strain evidence="2 3">Os34</strain>
    </source>
</reference>
<feature type="coiled-coil region" evidence="1">
    <location>
        <begin position="34"/>
        <end position="61"/>
    </location>
</feature>
<evidence type="ECO:0000256" key="1">
    <source>
        <dbReference type="SAM" id="Coils"/>
    </source>
</evidence>
<dbReference type="Pfam" id="PF06188">
    <property type="entry name" value="HrpE"/>
    <property type="match status" value="1"/>
</dbReference>
<evidence type="ECO:0000313" key="3">
    <source>
        <dbReference type="Proteomes" id="UP000501648"/>
    </source>
</evidence>
<organism evidence="2 3">
    <name type="scientific">Herbaspirillum rubrisubalbicans Os34</name>
    <dbReference type="NCBI Taxonomy" id="1235827"/>
    <lineage>
        <taxon>Bacteria</taxon>
        <taxon>Pseudomonadati</taxon>
        <taxon>Pseudomonadota</taxon>
        <taxon>Betaproteobacteria</taxon>
        <taxon>Burkholderiales</taxon>
        <taxon>Oxalobacteraceae</taxon>
        <taxon>Herbaspirillum</taxon>
    </lineage>
</organism>
<dbReference type="Proteomes" id="UP000501648">
    <property type="component" value="Chromosome"/>
</dbReference>
<proteinExistence type="predicted"/>
<keyword evidence="2" id="KW-0969">Cilium</keyword>
<keyword evidence="1" id="KW-0175">Coiled coil</keyword>
<dbReference type="AlphaFoldDB" id="A0A6M3ZTA5"/>
<dbReference type="EMBL" id="CP008956">
    <property type="protein sequence ID" value="QJQ01220.1"/>
    <property type="molecule type" value="Genomic_DNA"/>
</dbReference>
<dbReference type="InterPro" id="IPR009335">
    <property type="entry name" value="T3SS_HrpE/ATPase_suE"/>
</dbReference>
<protein>
    <submittedName>
        <fullName evidence="2">Flagellar biosynthesis/type III secretory pathway protein</fullName>
    </submittedName>
</protein>
<gene>
    <name evidence="2" type="ORF">C798_13535</name>
</gene>
<keyword evidence="2" id="KW-0966">Cell projection</keyword>
<dbReference type="RefSeq" id="WP_017453243.1">
    <property type="nucleotide sequence ID" value="NZ_CP008956.1"/>
</dbReference>
<name>A0A6M3ZTA5_9BURK</name>
<keyword evidence="2" id="KW-0282">Flagellum</keyword>
<accession>A0A6M3ZTA5</accession>
<sequence>MSDFAVQRVTLPDHLRPANGVLRLTGLTVTRDAAQLAAQMLAQAREEAARVREQAAEEAGQAVMQQQQEVVQQGAALLEGLRQAQHDMLERIEEVVVDLAQEVMERLLLELTPRERITAMLRRVRQEAPPKLHEAVLWVHPDDQPLLAASPWEIQTDSALAPGSCRLEAASGEWRSDFALAVQALRDGLAGASARLKEQEPS</sequence>
<evidence type="ECO:0000313" key="2">
    <source>
        <dbReference type="EMBL" id="QJQ01220.1"/>
    </source>
</evidence>